<keyword evidence="3" id="KW-0012">Acyltransferase</keyword>
<evidence type="ECO:0000313" key="4">
    <source>
        <dbReference type="Proteomes" id="UP000305267"/>
    </source>
</evidence>
<keyword evidence="3" id="KW-0808">Transferase</keyword>
<keyword evidence="1" id="KW-0472">Membrane</keyword>
<keyword evidence="4" id="KW-1185">Reference proteome</keyword>
<dbReference type="OrthoDB" id="9767863at2"/>
<protein>
    <submittedName>
        <fullName evidence="3">Acyltransferase</fullName>
    </submittedName>
</protein>
<dbReference type="InterPro" id="IPR002656">
    <property type="entry name" value="Acyl_transf_3_dom"/>
</dbReference>
<feature type="transmembrane region" description="Helical" evidence="1">
    <location>
        <begin position="215"/>
        <end position="235"/>
    </location>
</feature>
<name>A0A5C4LG78_9HYPH</name>
<reference evidence="3 4" key="1">
    <citation type="submission" date="2019-06" db="EMBL/GenBank/DDBJ databases">
        <title>Genome of Methylobacterium sp. 17Sr1-39.</title>
        <authorList>
            <person name="Seo T."/>
        </authorList>
    </citation>
    <scope>NUCLEOTIDE SEQUENCE [LARGE SCALE GENOMIC DNA]</scope>
    <source>
        <strain evidence="3 4">17Sr1-39</strain>
    </source>
</reference>
<feature type="transmembrane region" description="Helical" evidence="1">
    <location>
        <begin position="109"/>
        <end position="129"/>
    </location>
</feature>
<keyword evidence="1" id="KW-1133">Transmembrane helix</keyword>
<dbReference type="AlphaFoldDB" id="A0A5C4LG78"/>
<proteinExistence type="predicted"/>
<accession>A0A5C4LG78</accession>
<feature type="transmembrane region" description="Helical" evidence="1">
    <location>
        <begin position="274"/>
        <end position="294"/>
    </location>
</feature>
<keyword evidence="1" id="KW-0812">Transmembrane</keyword>
<feature type="transmembrane region" description="Helical" evidence="1">
    <location>
        <begin position="66"/>
        <end position="88"/>
    </location>
</feature>
<feature type="transmembrane region" description="Helical" evidence="1">
    <location>
        <begin position="242"/>
        <end position="259"/>
    </location>
</feature>
<feature type="transmembrane region" description="Helical" evidence="1">
    <location>
        <begin position="152"/>
        <end position="172"/>
    </location>
</feature>
<dbReference type="InterPro" id="IPR050879">
    <property type="entry name" value="Acyltransferase_3"/>
</dbReference>
<dbReference type="PANTHER" id="PTHR23028:SF53">
    <property type="entry name" value="ACYL_TRANSF_3 DOMAIN-CONTAINING PROTEIN"/>
    <property type="match status" value="1"/>
</dbReference>
<dbReference type="RefSeq" id="WP_139036620.1">
    <property type="nucleotide sequence ID" value="NZ_VDDA01000006.1"/>
</dbReference>
<organism evidence="3 4">
    <name type="scientific">Methylobacterium terricola</name>
    <dbReference type="NCBI Taxonomy" id="2583531"/>
    <lineage>
        <taxon>Bacteria</taxon>
        <taxon>Pseudomonadati</taxon>
        <taxon>Pseudomonadota</taxon>
        <taxon>Alphaproteobacteria</taxon>
        <taxon>Hyphomicrobiales</taxon>
        <taxon>Methylobacteriaceae</taxon>
        <taxon>Methylobacterium</taxon>
    </lineage>
</organism>
<dbReference type="PANTHER" id="PTHR23028">
    <property type="entry name" value="ACETYLTRANSFERASE"/>
    <property type="match status" value="1"/>
</dbReference>
<dbReference type="GO" id="GO:0000271">
    <property type="term" value="P:polysaccharide biosynthetic process"/>
    <property type="evidence" value="ECO:0007669"/>
    <property type="project" value="TreeGrafter"/>
</dbReference>
<feature type="domain" description="Acyltransferase 3" evidence="2">
    <location>
        <begin position="21"/>
        <end position="358"/>
    </location>
</feature>
<dbReference type="Pfam" id="PF01757">
    <property type="entry name" value="Acyl_transf_3"/>
    <property type="match status" value="1"/>
</dbReference>
<evidence type="ECO:0000313" key="3">
    <source>
        <dbReference type="EMBL" id="TNC12260.1"/>
    </source>
</evidence>
<comment type="caution">
    <text evidence="3">The sequence shown here is derived from an EMBL/GenBank/DDBJ whole genome shotgun (WGS) entry which is preliminary data.</text>
</comment>
<evidence type="ECO:0000259" key="2">
    <source>
        <dbReference type="Pfam" id="PF01757"/>
    </source>
</evidence>
<dbReference type="GO" id="GO:0016020">
    <property type="term" value="C:membrane"/>
    <property type="evidence" value="ECO:0007669"/>
    <property type="project" value="TreeGrafter"/>
</dbReference>
<feature type="transmembrane region" description="Helical" evidence="1">
    <location>
        <begin position="342"/>
        <end position="362"/>
    </location>
</feature>
<dbReference type="GO" id="GO:0016747">
    <property type="term" value="F:acyltransferase activity, transferring groups other than amino-acyl groups"/>
    <property type="evidence" value="ECO:0007669"/>
    <property type="project" value="InterPro"/>
</dbReference>
<feature type="transmembrane region" description="Helical" evidence="1">
    <location>
        <begin position="184"/>
        <end position="203"/>
    </location>
</feature>
<dbReference type="Proteomes" id="UP000305267">
    <property type="component" value="Unassembled WGS sequence"/>
</dbReference>
<dbReference type="EMBL" id="VDDA01000006">
    <property type="protein sequence ID" value="TNC12260.1"/>
    <property type="molecule type" value="Genomic_DNA"/>
</dbReference>
<evidence type="ECO:0000256" key="1">
    <source>
        <dbReference type="SAM" id="Phobius"/>
    </source>
</evidence>
<gene>
    <name evidence="3" type="ORF">FF100_15595</name>
</gene>
<sequence>MHHIEPPPKGAVENYNQRQVLGIDGLRFCAAVSVMLFHLGCTSWRVPSSEAMMLLNGRAQFPELLGVASVGWVGVPVFFAISGFVIAYSAEGSSPDRFFRSRFLRLAPGVWICSSVSFLIALAFLPIPAKNIVIEYIKTLVLFPAPQWIDGVYWTLGIEISFYAIIFVLILLRKENKIEDVMTAIGSVSAIIWIMASTPWFPGLDILASKRVSKLLLITHGCDFALGVLIWLMAFKGVTTRRLSVAAICCLGSILQISYDTRFTETELGITSLGHIPIYIFIAFLLLMMLSLSLNQKIHALLGSRGGWALRTLGLTTYPLYLLHTFVGVLAMRAALACGCPPLASLVIGALVAGCAALVVATKVEPMLRQQMGGAFDLVIGKKLRKSS</sequence>
<feature type="transmembrane region" description="Helical" evidence="1">
    <location>
        <begin position="315"/>
        <end position="336"/>
    </location>
</feature>